<dbReference type="Proteomes" id="UP000824596">
    <property type="component" value="Unassembled WGS sequence"/>
</dbReference>
<evidence type="ECO:0000256" key="9">
    <source>
        <dbReference type="ARBA" id="ARBA00023004"/>
    </source>
</evidence>
<organism evidence="13 14">
    <name type="scientific">Hirsutella rhossiliensis</name>
    <dbReference type="NCBI Taxonomy" id="111463"/>
    <lineage>
        <taxon>Eukaryota</taxon>
        <taxon>Fungi</taxon>
        <taxon>Dikarya</taxon>
        <taxon>Ascomycota</taxon>
        <taxon>Pezizomycotina</taxon>
        <taxon>Sordariomycetes</taxon>
        <taxon>Hypocreomycetidae</taxon>
        <taxon>Hypocreales</taxon>
        <taxon>Ophiocordycipitaceae</taxon>
        <taxon>Hirsutella</taxon>
    </lineage>
</organism>
<dbReference type="AlphaFoldDB" id="A0A9P8SP81"/>
<evidence type="ECO:0000256" key="8">
    <source>
        <dbReference type="ARBA" id="ARBA00023002"/>
    </source>
</evidence>
<dbReference type="InterPro" id="IPR001128">
    <property type="entry name" value="Cyt_P450"/>
</dbReference>
<keyword evidence="10" id="KW-0503">Monooxygenase</keyword>
<dbReference type="OrthoDB" id="1470350at2759"/>
<comment type="cofactor">
    <cofactor evidence="1">
        <name>heme</name>
        <dbReference type="ChEBI" id="CHEBI:30413"/>
    </cofactor>
</comment>
<dbReference type="Gene3D" id="1.10.630.10">
    <property type="entry name" value="Cytochrome P450"/>
    <property type="match status" value="1"/>
</dbReference>
<feature type="transmembrane region" description="Helical" evidence="12">
    <location>
        <begin position="6"/>
        <end position="26"/>
    </location>
</feature>
<evidence type="ECO:0000256" key="6">
    <source>
        <dbReference type="ARBA" id="ARBA00022723"/>
    </source>
</evidence>
<gene>
    <name evidence="13" type="ORF">HRG_01302</name>
</gene>
<comment type="subcellular location">
    <subcellularLocation>
        <location evidence="2">Membrane</location>
        <topology evidence="2">Single-pass membrane protein</topology>
    </subcellularLocation>
</comment>
<evidence type="ECO:0000256" key="12">
    <source>
        <dbReference type="SAM" id="Phobius"/>
    </source>
</evidence>
<protein>
    <submittedName>
        <fullName evidence="13">Cytochrome p450 domain-containing protein</fullName>
    </submittedName>
</protein>
<dbReference type="InterPro" id="IPR002974">
    <property type="entry name" value="Cyt_P450_E_CYP52_ascomycetes"/>
</dbReference>
<accession>A0A9P8SP81</accession>
<dbReference type="InterPro" id="IPR047146">
    <property type="entry name" value="Cyt_P450_E_CYP52_fungi"/>
</dbReference>
<evidence type="ECO:0000256" key="5">
    <source>
        <dbReference type="ARBA" id="ARBA00022692"/>
    </source>
</evidence>
<evidence type="ECO:0000256" key="2">
    <source>
        <dbReference type="ARBA" id="ARBA00004167"/>
    </source>
</evidence>
<comment type="caution">
    <text evidence="13">The sequence shown here is derived from an EMBL/GenBank/DDBJ whole genome shotgun (WGS) entry which is preliminary data.</text>
</comment>
<dbReference type="GO" id="GO:0020037">
    <property type="term" value="F:heme binding"/>
    <property type="evidence" value="ECO:0007669"/>
    <property type="project" value="InterPro"/>
</dbReference>
<reference evidence="13" key="1">
    <citation type="submission" date="2021-09" db="EMBL/GenBank/DDBJ databases">
        <title>A high-quality genome of the endoparasitic fungus Hirsutella rhossiliensis with a comparison of Hirsutella genomes reveals transposable elements contributing to genome size variation.</title>
        <authorList>
            <person name="Lin R."/>
            <person name="Jiao Y."/>
            <person name="Sun X."/>
            <person name="Ling J."/>
            <person name="Xie B."/>
            <person name="Cheng X."/>
        </authorList>
    </citation>
    <scope>NUCLEOTIDE SEQUENCE</scope>
    <source>
        <strain evidence="13">HR02</strain>
    </source>
</reference>
<sequence length="433" mass="50351">MDNLRLWMSGWHIGLLTIIFSVLSYLHVQKRRQDEADTLFGWQHGCQPIKKKLPYKWPLAIDVFKGQYNALMRGNLLAYQADFFQKFKVGQTFEVRLLGRVGYFTMDPTNLEHMLQTHFDKWELGNSRDALLPMIGNGIFTQDGQAWKHSRELLRRQFMRMQYQDVTNFEEPVNDLLANLRRCAGVVDLQPAFFSFTLATTIALIFGEPFVGIKQSEHDTFAAAFDYTSLISAMRMRLADWHWVYNPRKYRKACALINNYATQYVNHALKEMHENGEEAATKRHPFILDLFRGLQNPKLVRDQLMNVLIAGRDTTACLMSWACYQLVRHPASLERLRQEIMSFTTTGERLTRAHINKMTYLRCVLNETNRLYTQIPKGGRDQSCGILDLLSCLSMVDQGYASEKILHSRRHRTALFVSSKSFQTSGWRQALRK</sequence>
<keyword evidence="5 12" id="KW-0812">Transmembrane</keyword>
<dbReference type="RefSeq" id="XP_044726173.1">
    <property type="nucleotide sequence ID" value="XM_044859773.1"/>
</dbReference>
<comment type="similarity">
    <text evidence="3">Belongs to the cytochrome P450 family.</text>
</comment>
<dbReference type="PANTHER" id="PTHR24287:SF1">
    <property type="entry name" value="P450, PUTATIVE (EUROFUNG)-RELATED"/>
    <property type="match status" value="1"/>
</dbReference>
<dbReference type="Pfam" id="PF00067">
    <property type="entry name" value="p450"/>
    <property type="match status" value="1"/>
</dbReference>
<dbReference type="GO" id="GO:0005506">
    <property type="term" value="F:iron ion binding"/>
    <property type="evidence" value="ECO:0007669"/>
    <property type="project" value="InterPro"/>
</dbReference>
<proteinExistence type="inferred from homology"/>
<keyword evidence="8" id="KW-0560">Oxidoreductase</keyword>
<keyword evidence="14" id="KW-1185">Reference proteome</keyword>
<name>A0A9P8SP81_9HYPO</name>
<evidence type="ECO:0000256" key="7">
    <source>
        <dbReference type="ARBA" id="ARBA00022989"/>
    </source>
</evidence>
<dbReference type="InterPro" id="IPR036396">
    <property type="entry name" value="Cyt_P450_sf"/>
</dbReference>
<evidence type="ECO:0000256" key="3">
    <source>
        <dbReference type="ARBA" id="ARBA00010617"/>
    </source>
</evidence>
<keyword evidence="9" id="KW-0408">Iron</keyword>
<evidence type="ECO:0000313" key="14">
    <source>
        <dbReference type="Proteomes" id="UP000824596"/>
    </source>
</evidence>
<keyword evidence="4" id="KW-0349">Heme</keyword>
<keyword evidence="11 12" id="KW-0472">Membrane</keyword>
<dbReference type="GeneID" id="68350431"/>
<evidence type="ECO:0000256" key="4">
    <source>
        <dbReference type="ARBA" id="ARBA00022617"/>
    </source>
</evidence>
<dbReference type="GO" id="GO:0016712">
    <property type="term" value="F:oxidoreductase activity, acting on paired donors, with incorporation or reduction of molecular oxygen, reduced flavin or flavoprotein as one donor, and incorporation of one atom of oxygen"/>
    <property type="evidence" value="ECO:0007669"/>
    <property type="project" value="InterPro"/>
</dbReference>
<dbReference type="GO" id="GO:0016020">
    <property type="term" value="C:membrane"/>
    <property type="evidence" value="ECO:0007669"/>
    <property type="project" value="UniProtKB-SubCell"/>
</dbReference>
<dbReference type="SUPFAM" id="SSF48264">
    <property type="entry name" value="Cytochrome P450"/>
    <property type="match status" value="1"/>
</dbReference>
<dbReference type="EMBL" id="JAIZPD010000001">
    <property type="protein sequence ID" value="KAH0968660.1"/>
    <property type="molecule type" value="Genomic_DNA"/>
</dbReference>
<evidence type="ECO:0000256" key="1">
    <source>
        <dbReference type="ARBA" id="ARBA00001971"/>
    </source>
</evidence>
<dbReference type="PANTHER" id="PTHR24287">
    <property type="entry name" value="P450, PUTATIVE (EUROFUNG)-RELATED"/>
    <property type="match status" value="1"/>
</dbReference>
<evidence type="ECO:0000256" key="10">
    <source>
        <dbReference type="ARBA" id="ARBA00023033"/>
    </source>
</evidence>
<keyword evidence="7 12" id="KW-1133">Transmembrane helix</keyword>
<evidence type="ECO:0000256" key="11">
    <source>
        <dbReference type="ARBA" id="ARBA00023136"/>
    </source>
</evidence>
<evidence type="ECO:0000313" key="13">
    <source>
        <dbReference type="EMBL" id="KAH0968660.1"/>
    </source>
</evidence>
<keyword evidence="6" id="KW-0479">Metal-binding</keyword>
<dbReference type="PRINTS" id="PR01239">
    <property type="entry name" value="EP450IICYP52"/>
</dbReference>